<feature type="region of interest" description="Disordered" evidence="3">
    <location>
        <begin position="579"/>
        <end position="676"/>
    </location>
</feature>
<comment type="caution">
    <text evidence="4">The sequence shown here is derived from an EMBL/GenBank/DDBJ whole genome shotgun (WGS) entry which is preliminary data.</text>
</comment>
<feature type="compositionally biased region" description="Polar residues" evidence="3">
    <location>
        <begin position="690"/>
        <end position="702"/>
    </location>
</feature>
<feature type="compositionally biased region" description="Acidic residues" evidence="3">
    <location>
        <begin position="599"/>
        <end position="609"/>
    </location>
</feature>
<dbReference type="PROSITE" id="PS50176">
    <property type="entry name" value="ARM_REPEAT"/>
    <property type="match status" value="2"/>
</dbReference>
<feature type="compositionally biased region" description="Low complexity" evidence="3">
    <location>
        <begin position="589"/>
        <end position="598"/>
    </location>
</feature>
<dbReference type="InterPro" id="IPR000225">
    <property type="entry name" value="Armadillo"/>
</dbReference>
<feature type="region of interest" description="Disordered" evidence="3">
    <location>
        <begin position="386"/>
        <end position="421"/>
    </location>
</feature>
<dbReference type="PANTHER" id="PTHR22895:SF0">
    <property type="entry name" value="ARMADILLO REPEAT-CONTAINING PROTEIN 6"/>
    <property type="match status" value="1"/>
</dbReference>
<keyword evidence="1" id="KW-0677">Repeat</keyword>
<feature type="compositionally biased region" description="Basic and acidic residues" evidence="3">
    <location>
        <begin position="625"/>
        <end position="639"/>
    </location>
</feature>
<feature type="repeat" description="ARM" evidence="2">
    <location>
        <begin position="1618"/>
        <end position="1648"/>
    </location>
</feature>
<reference evidence="4 5" key="1">
    <citation type="journal article" date="2015" name="Genome Biol. Evol.">
        <title>Comparative Genomics of a Bacterivorous Green Alga Reveals Evolutionary Causalities and Consequences of Phago-Mixotrophic Mode of Nutrition.</title>
        <authorList>
            <person name="Burns J.A."/>
            <person name="Paasch A."/>
            <person name="Narechania A."/>
            <person name="Kim E."/>
        </authorList>
    </citation>
    <scope>NUCLEOTIDE SEQUENCE [LARGE SCALE GENOMIC DNA]</scope>
    <source>
        <strain evidence="4 5">PLY_AMNH</strain>
    </source>
</reference>
<organism evidence="4 5">
    <name type="scientific">Cymbomonas tetramitiformis</name>
    <dbReference type="NCBI Taxonomy" id="36881"/>
    <lineage>
        <taxon>Eukaryota</taxon>
        <taxon>Viridiplantae</taxon>
        <taxon>Chlorophyta</taxon>
        <taxon>Pyramimonadophyceae</taxon>
        <taxon>Pyramimonadales</taxon>
        <taxon>Pyramimonadaceae</taxon>
        <taxon>Cymbomonas</taxon>
    </lineage>
</organism>
<feature type="region of interest" description="Disordered" evidence="3">
    <location>
        <begin position="243"/>
        <end position="278"/>
    </location>
</feature>
<feature type="region of interest" description="Disordered" evidence="3">
    <location>
        <begin position="537"/>
        <end position="565"/>
    </location>
</feature>
<dbReference type="SMART" id="SM00185">
    <property type="entry name" value="ARM"/>
    <property type="match status" value="6"/>
</dbReference>
<proteinExistence type="predicted"/>
<dbReference type="Gene3D" id="1.25.10.10">
    <property type="entry name" value="Leucine-rich Repeat Variant"/>
    <property type="match status" value="2"/>
</dbReference>
<feature type="compositionally biased region" description="Low complexity" evidence="3">
    <location>
        <begin position="652"/>
        <end position="663"/>
    </location>
</feature>
<evidence type="ECO:0000256" key="1">
    <source>
        <dbReference type="ARBA" id="ARBA00022737"/>
    </source>
</evidence>
<feature type="compositionally biased region" description="Low complexity" evidence="3">
    <location>
        <begin position="472"/>
        <end position="487"/>
    </location>
</feature>
<keyword evidence="5" id="KW-1185">Reference proteome</keyword>
<feature type="region of interest" description="Disordered" evidence="3">
    <location>
        <begin position="690"/>
        <end position="753"/>
    </location>
</feature>
<feature type="region of interest" description="Disordered" evidence="3">
    <location>
        <begin position="105"/>
        <end position="190"/>
    </location>
</feature>
<feature type="compositionally biased region" description="Polar residues" evidence="3">
    <location>
        <begin position="70"/>
        <end position="85"/>
    </location>
</feature>
<dbReference type="InterPro" id="IPR011989">
    <property type="entry name" value="ARM-like"/>
</dbReference>
<dbReference type="PANTHER" id="PTHR22895">
    <property type="entry name" value="ARMADILLO REPEAT-CONTAINING PROTEIN 6"/>
    <property type="match status" value="1"/>
</dbReference>
<evidence type="ECO:0000256" key="2">
    <source>
        <dbReference type="PROSITE-ProRule" id="PRU00259"/>
    </source>
</evidence>
<dbReference type="Proteomes" id="UP001190700">
    <property type="component" value="Unassembled WGS sequence"/>
</dbReference>
<feature type="compositionally biased region" description="Low complexity" evidence="3">
    <location>
        <begin position="386"/>
        <end position="408"/>
    </location>
</feature>
<feature type="compositionally biased region" description="Basic and acidic residues" evidence="3">
    <location>
        <begin position="1116"/>
        <end position="1128"/>
    </location>
</feature>
<dbReference type="SUPFAM" id="SSF48371">
    <property type="entry name" value="ARM repeat"/>
    <property type="match status" value="1"/>
</dbReference>
<accession>A0AAE0BPL2</accession>
<feature type="region of interest" description="Disordered" evidence="3">
    <location>
        <begin position="1953"/>
        <end position="2011"/>
    </location>
</feature>
<evidence type="ECO:0000313" key="4">
    <source>
        <dbReference type="EMBL" id="KAK3239823.1"/>
    </source>
</evidence>
<name>A0AAE0BPL2_9CHLO</name>
<feature type="compositionally biased region" description="Basic and acidic residues" evidence="3">
    <location>
        <begin position="1084"/>
        <end position="1093"/>
    </location>
</feature>
<feature type="repeat" description="ARM" evidence="2">
    <location>
        <begin position="1836"/>
        <end position="1866"/>
    </location>
</feature>
<dbReference type="EMBL" id="LGRX02033811">
    <property type="protein sequence ID" value="KAK3239823.1"/>
    <property type="molecule type" value="Genomic_DNA"/>
</dbReference>
<feature type="region of interest" description="Disordered" evidence="3">
    <location>
        <begin position="55"/>
        <end position="85"/>
    </location>
</feature>
<protein>
    <submittedName>
        <fullName evidence="4">Uncharacterized protein</fullName>
    </submittedName>
</protein>
<feature type="region of interest" description="Disordered" evidence="3">
    <location>
        <begin position="1"/>
        <end position="34"/>
    </location>
</feature>
<evidence type="ECO:0000256" key="3">
    <source>
        <dbReference type="SAM" id="MobiDB-lite"/>
    </source>
</evidence>
<feature type="region of interest" description="Disordered" evidence="3">
    <location>
        <begin position="1071"/>
        <end position="1128"/>
    </location>
</feature>
<feature type="region of interest" description="Disordered" evidence="3">
    <location>
        <begin position="439"/>
        <end position="512"/>
    </location>
</feature>
<evidence type="ECO:0000313" key="5">
    <source>
        <dbReference type="Proteomes" id="UP001190700"/>
    </source>
</evidence>
<feature type="compositionally biased region" description="Basic and acidic residues" evidence="3">
    <location>
        <begin position="1989"/>
        <end position="2005"/>
    </location>
</feature>
<sequence length="2070" mass="218321">MDFSIWGEEEENVEGELSGGEAVESEEPHSLTPVRTSREKLNIDIPRVNMGEVTRVGSGEEGGAFRTPQKESVGSGNPATPSFINSTPIGHTGFVNFFLDSPSPCAAGHNRRYTDAAPYSDDTEVRERGYALTSPRPLNYDEDDSSSSVGFDEAPPLGDSTDDVRLDDSDGEAQPSDSPPRIEGESPMYLLPSSKQLQRSLNSTPLKWVAQQDMDAEPKNLSIWAGSSLESSGALGLRFSEDPGEALASSTGEADLVGGKAMEPPQEGPSGRPKCPGNSEWNALKYSVDTDMVQYESDCNLASPPHWAADEERGGPAQHARHIAERAVEPSAAAALLLEAPACERQHTSGTASRRVMPPTSDVASEIKDYLVGHHMHLMGVSQGNPAMSSAAVSPAARSAAQAASGPSMPECGDSKGNPAGEDVAVEIEEYFKKHRAAVLQGGHDQAQGTPPRASPLALKSPAGASPSAQERAGSPATAAVAAAISAHRARSPGLNPSPSPGQSPDARHTPPDQFRQLELASEKAESLGAGILEQRAGAGEHAAVEESGQADAGGSGEGCNLVKEGHGWVSSTGLRNEEMRSASGAMVGCDDTSSSSGSDDEEMAEEGEQVGARGAGSNHAAGKCPEERGASSAEERGAHGPTLPGAGGGAAEASGPPAAACPQARQDRGGAAAGGALAAVGAPAMSASLSGVRTGDANTRDGTAVDSDDEDELEQLMRTGMPLSGAPHGSRAPGASGQPQTRALGGGGRGRGVASAATASLLARTGAAAEGFGVGGAGRGGKMVGGGEESTWGAWLQGVEATEDSGSSSEDDRWVDDVRLSRDCGTPSPGVPAPRMECWPVEEPSRAPRADSRAAPVVMRPLPRPGLLLTPAALKRELAAESMAPEHHATPIAVKEALVAPALDVLHYATPPSLKKGMAVNIGEENCSTAATIGKALRSDVELPLGQPRDLCVSPADAGARLLASDKPPPTSAGRAEWLQEVMGGDVGGTPERAPEEQAAVGARLLASDKPPPTSAGRAEWLQEVMGGDVGGTPERAPEEQAAVGARLLASDKPPPTSAGRAEWLEEVVGGRERMPESSTLRSAERGERSDASQDCTVTAAPRDLASSSRVPVQPREERKDGIGRKCGNEERRLRAVDLRPRRRPVLQRVHQERSLERVLAWRARLGALRRLWGAKARRRGRTLRRSPGLPEEGSGQCRRNVTQHGLLQALRQFPEVARCVLGTPRKLRASCRRRCMLCGCYSPASPALAGWSSPWRQRHWVWGKSTQAVPCQTEVSIAPKEASGDVAAIQRGRAQRSEHTGGLKQVTRRQSLHPTIGRGSPKRRRRRATVSVEYLQLMHTLACLFRRAGRLWSPRPRHVRADMAAKAIAWCYLIPAPCPLPLPIIFTRVVLPREIKARVLLAATDGSPLTRKARVLLAGVLLAATDGWQEVAQRMPGGARGQAEAARGHAALSFTDSIRPTEQHIAPDEVTAESELIPPPAAPSRELRALVKGMVTDAMGFLELCCHVAATSTAAQKEGAEAGFEKVELLAEYICQGMDKLQHSAVVQEQGCRALTSIVIRSEGNKGKVVQSGGLRAVLLALRRHVRHAGVQEQSCRALKNFAASTDVQAMLAKAGGLGAVVASLRAHPQHVGVQEQACGALVNLATTATTRVQAAVVVYAVIGALRTHAAHSGVQENGCRVLKNLAINKDNQVKVAAVGGIEVVIEALHRHRDHIGVQEKGCRALVNLAATPRTALPLVLLYMDVVSPSWLLHHRDAWEAATPWAMTRRLLRHGRWPGTWMLGTADRKSCGQSCGKRGAKLPLRFATAASEIADEGVLEGCGRSVQAKVVEKGGVEAVVQTLRTHGSHSSVLEQACRVVKNLALHPDACTRLVDTDVVLALASGMKVNARHAGVQEQACWALTNIAHARGVIRQQMRQAAVPVLCKLAMGNFPLHEGVQKWARRLVAKLEGSRTRRPSSARSRGGMLATPEGKEVSGLSVSSESVEDQKTARALDQEREGRQQDASMQCSPVIEASVGLPQEHLIEGGNLLAVEAETGNPKPEQRNVIEGCEQELEVGTGGRLSSSH</sequence>
<gene>
    <name evidence="4" type="ORF">CYMTET_50280</name>
</gene>
<feature type="region of interest" description="Disordered" evidence="3">
    <location>
        <begin position="1296"/>
        <end position="1327"/>
    </location>
</feature>
<dbReference type="InterPro" id="IPR016024">
    <property type="entry name" value="ARM-type_fold"/>
</dbReference>